<protein>
    <recommendedName>
        <fullName evidence="3">Asp23/Gls24 family envelope stress response protein</fullName>
    </recommendedName>
</protein>
<proteinExistence type="predicted"/>
<gene>
    <name evidence="1" type="ORF">IEZ25_00020</name>
</gene>
<keyword evidence="2" id="KW-1185">Reference proteome</keyword>
<dbReference type="Proteomes" id="UP000649289">
    <property type="component" value="Unassembled WGS sequence"/>
</dbReference>
<dbReference type="EMBL" id="JACXYY010000001">
    <property type="protein sequence ID" value="MBD3912987.1"/>
    <property type="molecule type" value="Genomic_DNA"/>
</dbReference>
<evidence type="ECO:0000313" key="1">
    <source>
        <dbReference type="EMBL" id="MBD3912987.1"/>
    </source>
</evidence>
<evidence type="ECO:0000313" key="2">
    <source>
        <dbReference type="Proteomes" id="UP000649289"/>
    </source>
</evidence>
<name>A0ABR8M9Y8_9ACTN</name>
<sequence length="103" mass="10356">MTAPTGTARGDQPAEAADLVAAAVLAVPGVSGLHGGAFGEVGTYLPGRRVSGVRLGEQSAVHITVAMHAEILEVVREVRDTVSALVGGPVEVVVEDVTATEQG</sequence>
<accession>A0ABR8M9Y8</accession>
<comment type="caution">
    <text evidence="1">The sequence shown here is derived from an EMBL/GenBank/DDBJ whole genome shotgun (WGS) entry which is preliminary data.</text>
</comment>
<dbReference type="RefSeq" id="WP_191197370.1">
    <property type="nucleotide sequence ID" value="NZ_BAAAPA010000002.1"/>
</dbReference>
<evidence type="ECO:0008006" key="3">
    <source>
        <dbReference type="Google" id="ProtNLM"/>
    </source>
</evidence>
<organism evidence="1 2">
    <name type="scientific">Nocardioides hwasunensis</name>
    <dbReference type="NCBI Taxonomy" id="397258"/>
    <lineage>
        <taxon>Bacteria</taxon>
        <taxon>Bacillati</taxon>
        <taxon>Actinomycetota</taxon>
        <taxon>Actinomycetes</taxon>
        <taxon>Propionibacteriales</taxon>
        <taxon>Nocardioidaceae</taxon>
        <taxon>Nocardioides</taxon>
    </lineage>
</organism>
<reference evidence="1 2" key="1">
    <citation type="submission" date="2020-09" db="EMBL/GenBank/DDBJ databases">
        <title>novel species in genus Nocardioides.</title>
        <authorList>
            <person name="Zhang G."/>
        </authorList>
    </citation>
    <scope>NUCLEOTIDE SEQUENCE [LARGE SCALE GENOMIC DNA]</scope>
    <source>
        <strain evidence="1 2">19197</strain>
    </source>
</reference>